<feature type="compositionally biased region" description="Low complexity" evidence="1">
    <location>
        <begin position="42"/>
        <end position="59"/>
    </location>
</feature>
<protein>
    <submittedName>
        <fullName evidence="2">Uncharacterized protein</fullName>
    </submittedName>
</protein>
<feature type="region of interest" description="Disordered" evidence="1">
    <location>
        <begin position="36"/>
        <end position="87"/>
    </location>
</feature>
<dbReference type="EMBL" id="SRLO01002186">
    <property type="protein sequence ID" value="TNN33604.1"/>
    <property type="molecule type" value="Genomic_DNA"/>
</dbReference>
<organism evidence="2 3">
    <name type="scientific">Liparis tanakae</name>
    <name type="common">Tanaka's snailfish</name>
    <dbReference type="NCBI Taxonomy" id="230148"/>
    <lineage>
        <taxon>Eukaryota</taxon>
        <taxon>Metazoa</taxon>
        <taxon>Chordata</taxon>
        <taxon>Craniata</taxon>
        <taxon>Vertebrata</taxon>
        <taxon>Euteleostomi</taxon>
        <taxon>Actinopterygii</taxon>
        <taxon>Neopterygii</taxon>
        <taxon>Teleostei</taxon>
        <taxon>Neoteleostei</taxon>
        <taxon>Acanthomorphata</taxon>
        <taxon>Eupercaria</taxon>
        <taxon>Perciformes</taxon>
        <taxon>Cottioidei</taxon>
        <taxon>Cottales</taxon>
        <taxon>Liparidae</taxon>
        <taxon>Liparis</taxon>
    </lineage>
</organism>
<gene>
    <name evidence="2" type="ORF">EYF80_056234</name>
</gene>
<feature type="compositionally biased region" description="Basic and acidic residues" evidence="1">
    <location>
        <begin position="73"/>
        <end position="87"/>
    </location>
</feature>
<evidence type="ECO:0000313" key="3">
    <source>
        <dbReference type="Proteomes" id="UP000314294"/>
    </source>
</evidence>
<proteinExistence type="predicted"/>
<accession>A0A4Z2EZ05</accession>
<evidence type="ECO:0000313" key="2">
    <source>
        <dbReference type="EMBL" id="TNN33604.1"/>
    </source>
</evidence>
<name>A0A4Z2EZ05_9TELE</name>
<reference evidence="2 3" key="1">
    <citation type="submission" date="2019-03" db="EMBL/GenBank/DDBJ databases">
        <title>First draft genome of Liparis tanakae, snailfish: a comprehensive survey of snailfish specific genes.</title>
        <authorList>
            <person name="Kim W."/>
            <person name="Song I."/>
            <person name="Jeong J.-H."/>
            <person name="Kim D."/>
            <person name="Kim S."/>
            <person name="Ryu S."/>
            <person name="Song J.Y."/>
            <person name="Lee S.K."/>
        </authorList>
    </citation>
    <scope>NUCLEOTIDE SEQUENCE [LARGE SCALE GENOMIC DNA]</scope>
    <source>
        <tissue evidence="2">Muscle</tissue>
    </source>
</reference>
<keyword evidence="3" id="KW-1185">Reference proteome</keyword>
<dbReference type="Proteomes" id="UP000314294">
    <property type="component" value="Unassembled WGS sequence"/>
</dbReference>
<dbReference type="AlphaFoldDB" id="A0A4Z2EZ05"/>
<sequence>MQPLPPGPRAATLCLGASFSSSPASIGALTHFLKHRGGGAEDGAPWAAADPDAASGTDGQTDRLPVGLEDGMPAEHKTHESEGDGLG</sequence>
<comment type="caution">
    <text evidence="2">The sequence shown here is derived from an EMBL/GenBank/DDBJ whole genome shotgun (WGS) entry which is preliminary data.</text>
</comment>
<evidence type="ECO:0000256" key="1">
    <source>
        <dbReference type="SAM" id="MobiDB-lite"/>
    </source>
</evidence>